<proteinExistence type="predicted"/>
<evidence type="ECO:0000313" key="2">
    <source>
        <dbReference type="Proteomes" id="UP000241426"/>
    </source>
</evidence>
<dbReference type="EMBL" id="PYNF01000024">
    <property type="protein sequence ID" value="PSU94306.1"/>
    <property type="molecule type" value="Genomic_DNA"/>
</dbReference>
<sequence length="132" mass="14912">MNMWTVDQLVEILSKNDQWKIEQTDQTIIIRNQDGVSAYVALAGEQILVEAPLFPMAMVTDVVKLNDTILRTHEMFPLTNISIHTVDGDDYYIAFGSLSSQSKQESILIEVATLFVNVEGFLEMYQPLLTEA</sequence>
<comment type="caution">
    <text evidence="1">The sequence shown here is derived from an EMBL/GenBank/DDBJ whole genome shotgun (WGS) entry which is preliminary data.</text>
</comment>
<protein>
    <submittedName>
        <fullName evidence="1">DUF2170 domain-containing protein</fullName>
    </submittedName>
</protein>
<reference evidence="1 2" key="1">
    <citation type="submission" date="2018-01" db="EMBL/GenBank/DDBJ databases">
        <title>Whole genome sequencing of Histamine producing bacteria.</title>
        <authorList>
            <person name="Butler K."/>
        </authorList>
    </citation>
    <scope>NUCLEOTIDE SEQUENCE [LARGE SCALE GENOMIC DNA]</scope>
    <source>
        <strain evidence="1 2">FS-7.2</strain>
    </source>
</reference>
<dbReference type="Pfam" id="PF09938">
    <property type="entry name" value="DUF2170"/>
    <property type="match status" value="1"/>
</dbReference>
<accession>A0A2T3KDA4</accession>
<organism evidence="1 2">
    <name type="scientific">Photobacterium kishitanii</name>
    <dbReference type="NCBI Taxonomy" id="318456"/>
    <lineage>
        <taxon>Bacteria</taxon>
        <taxon>Pseudomonadati</taxon>
        <taxon>Pseudomonadota</taxon>
        <taxon>Gammaproteobacteria</taxon>
        <taxon>Vibrionales</taxon>
        <taxon>Vibrionaceae</taxon>
        <taxon>Photobacterium</taxon>
    </lineage>
</organism>
<dbReference type="Proteomes" id="UP000241426">
    <property type="component" value="Unassembled WGS sequence"/>
</dbReference>
<evidence type="ECO:0000313" key="1">
    <source>
        <dbReference type="EMBL" id="PSU94306.1"/>
    </source>
</evidence>
<name>A0A2T3KDA4_9GAMM</name>
<dbReference type="AlphaFoldDB" id="A0A2T3KDA4"/>
<gene>
    <name evidence="1" type="ORF">C9J27_19725</name>
</gene>
<dbReference type="InterPro" id="IPR019231">
    <property type="entry name" value="DUF2170"/>
</dbReference>